<proteinExistence type="predicted"/>
<dbReference type="SUPFAM" id="SSF109604">
    <property type="entry name" value="HD-domain/PDEase-like"/>
    <property type="match status" value="1"/>
</dbReference>
<dbReference type="InterPro" id="IPR052722">
    <property type="entry name" value="PgpH_phosphodiesterase"/>
</dbReference>
<keyword evidence="2" id="KW-1133">Transmembrane helix</keyword>
<sequence length="724" mass="79746">MSLPAFQDRFRKANRNTLRLGLLLMVAVLSFASLVLPIALRPSSFPLKIGDVSAQDIQAPHDLTYASDVLTEIKRTEAESGVPPVYLPADPGITRRQIESLRNALAYITAVRADSYASLEEKYADLAMLKQLDLDSESMAQILGLSDARWEIVQQETLGVLEQVMRNTIREPDLRDARRNVPTLISFSLTQEQAQIVSNLVTQLIAPNSLLSQELTEKARAEARETVQSLDRTYIAGETIVSRGQVLTALDWEALEKFNLVKPPTNTQDMIAAGFIVALNTVFIGLYFVRRRPAVVADSRSLLVIALTFLLFLFSARLVIPNRAILPYIFPLSAFGLTIASLFTLEIGLVVSLSLGILAAYGLPYSLDLTLFYVLSSICGVLILGRARRIASFFWAGIGISGAGAAIILAYRLPDTITDWIGIATLVGSSFLNGMAAASLSLLLQYFLSQLLGLTTALQLLEVSRPDHPLLQFILRSAPGTYQHSLQVANLAEQAAEAIGADGLLVRVGAIFHDAGKAMNPSFFIENQLPGRLNPHDDLDPRVSSQTIISHVSDGVTLAKKHRLPPRLQDFMCEHHGTLITRYQYSHAVKAAGDRPELVNIEDFRYPGPAPRSKETALLMLADGCEARARSELPKNEEEMRLLIRKVFDFCQREGQLDNTSLTLRDLNRAADSFTKTLLNTHHPRIRYPELQPNPSAAEAALPFPSPAAESIPTQPQKDTRQEP</sequence>
<feature type="transmembrane region" description="Helical" evidence="2">
    <location>
        <begin position="301"/>
        <end position="320"/>
    </location>
</feature>
<keyword evidence="2" id="KW-0812">Transmembrane</keyword>
<dbReference type="Proteomes" id="UP000050501">
    <property type="component" value="Unassembled WGS sequence"/>
</dbReference>
<dbReference type="EMBL" id="LGCM01000027">
    <property type="protein sequence ID" value="KPL84992.1"/>
    <property type="molecule type" value="Genomic_DNA"/>
</dbReference>
<comment type="caution">
    <text evidence="4">The sequence shown here is derived from an EMBL/GenBank/DDBJ whole genome shotgun (WGS) entry which is preliminary data.</text>
</comment>
<dbReference type="InterPro" id="IPR003607">
    <property type="entry name" value="HD/PDEase_dom"/>
</dbReference>
<dbReference type="PATRIC" id="fig|229921.5.peg.2152"/>
<gene>
    <name evidence="4" type="ORF">ADN01_06320</name>
</gene>
<dbReference type="NCBIfam" id="TIGR00277">
    <property type="entry name" value="HDIG"/>
    <property type="match status" value="1"/>
</dbReference>
<feature type="transmembrane region" description="Helical" evidence="2">
    <location>
        <begin position="423"/>
        <end position="448"/>
    </location>
</feature>
<accession>A0A0P6Y657</accession>
<dbReference type="InterPro" id="IPR011621">
    <property type="entry name" value="Metal-dep_PHydrolase_7TM_intra"/>
</dbReference>
<dbReference type="Pfam" id="PF07698">
    <property type="entry name" value="7TM-7TMR_HD"/>
    <property type="match status" value="1"/>
</dbReference>
<feature type="transmembrane region" description="Helical" evidence="2">
    <location>
        <begin position="365"/>
        <end position="384"/>
    </location>
</feature>
<dbReference type="OrthoDB" id="9806952at2"/>
<evidence type="ECO:0000313" key="5">
    <source>
        <dbReference type="Proteomes" id="UP000050501"/>
    </source>
</evidence>
<dbReference type="InterPro" id="IPR011624">
    <property type="entry name" value="Metal-dep_PHydrolase_7TM_extra"/>
</dbReference>
<organism evidence="4 5">
    <name type="scientific">Levilinea saccharolytica</name>
    <dbReference type="NCBI Taxonomy" id="229921"/>
    <lineage>
        <taxon>Bacteria</taxon>
        <taxon>Bacillati</taxon>
        <taxon>Chloroflexota</taxon>
        <taxon>Anaerolineae</taxon>
        <taxon>Anaerolineales</taxon>
        <taxon>Anaerolineaceae</taxon>
        <taxon>Levilinea</taxon>
    </lineage>
</organism>
<keyword evidence="5" id="KW-1185">Reference proteome</keyword>
<dbReference type="AlphaFoldDB" id="A0A0P6Y657"/>
<feature type="domain" description="HD/PDEase" evidence="3">
    <location>
        <begin position="477"/>
        <end position="637"/>
    </location>
</feature>
<dbReference type="Pfam" id="PF07697">
    <property type="entry name" value="7TMR-HDED"/>
    <property type="match status" value="1"/>
</dbReference>
<reference evidence="4 5" key="1">
    <citation type="submission" date="2015-07" db="EMBL/GenBank/DDBJ databases">
        <title>Genome sequence of Levilinea saccharolytica DSM 16555.</title>
        <authorList>
            <person name="Hemp J."/>
            <person name="Ward L.M."/>
            <person name="Pace L.A."/>
            <person name="Fischer W.W."/>
        </authorList>
    </citation>
    <scope>NUCLEOTIDE SEQUENCE [LARGE SCALE GENOMIC DNA]</scope>
    <source>
        <strain evidence="4 5">KIBI-1</strain>
    </source>
</reference>
<feature type="transmembrane region" description="Helical" evidence="2">
    <location>
        <begin position="20"/>
        <end position="40"/>
    </location>
</feature>
<feature type="region of interest" description="Disordered" evidence="1">
    <location>
        <begin position="686"/>
        <end position="724"/>
    </location>
</feature>
<keyword evidence="2" id="KW-0472">Membrane</keyword>
<evidence type="ECO:0000313" key="4">
    <source>
        <dbReference type="EMBL" id="KPL84992.1"/>
    </source>
</evidence>
<dbReference type="PANTHER" id="PTHR36442">
    <property type="entry name" value="CYCLIC-DI-AMP PHOSPHODIESTERASE PGPH"/>
    <property type="match status" value="1"/>
</dbReference>
<dbReference type="SMART" id="SM00471">
    <property type="entry name" value="HDc"/>
    <property type="match status" value="1"/>
</dbReference>
<dbReference type="STRING" id="229921.ADN01_06320"/>
<dbReference type="Pfam" id="PF01966">
    <property type="entry name" value="HD"/>
    <property type="match status" value="1"/>
</dbReference>
<name>A0A0P6Y657_9CHLR</name>
<feature type="transmembrane region" description="Helical" evidence="2">
    <location>
        <begin position="270"/>
        <end position="289"/>
    </location>
</feature>
<dbReference type="RefSeq" id="WP_062418463.1">
    <property type="nucleotide sequence ID" value="NZ_DF967974.1"/>
</dbReference>
<evidence type="ECO:0000256" key="2">
    <source>
        <dbReference type="SAM" id="Phobius"/>
    </source>
</evidence>
<protein>
    <recommendedName>
        <fullName evidence="3">HD/PDEase domain-containing protein</fullName>
    </recommendedName>
</protein>
<evidence type="ECO:0000259" key="3">
    <source>
        <dbReference type="SMART" id="SM00471"/>
    </source>
</evidence>
<dbReference type="CDD" id="cd00077">
    <property type="entry name" value="HDc"/>
    <property type="match status" value="1"/>
</dbReference>
<feature type="transmembrane region" description="Helical" evidence="2">
    <location>
        <begin position="390"/>
        <end position="411"/>
    </location>
</feature>
<evidence type="ECO:0000256" key="1">
    <source>
        <dbReference type="SAM" id="MobiDB-lite"/>
    </source>
</evidence>
<dbReference type="Gene3D" id="1.10.3210.10">
    <property type="entry name" value="Hypothetical protein af1432"/>
    <property type="match status" value="1"/>
</dbReference>
<dbReference type="InterPro" id="IPR006674">
    <property type="entry name" value="HD_domain"/>
</dbReference>
<dbReference type="PANTHER" id="PTHR36442:SF1">
    <property type="entry name" value="CYCLIC-DI-AMP PHOSPHODIESTERASE PGPH"/>
    <property type="match status" value="1"/>
</dbReference>
<feature type="transmembrane region" description="Helical" evidence="2">
    <location>
        <begin position="332"/>
        <end position="358"/>
    </location>
</feature>
<dbReference type="InterPro" id="IPR006675">
    <property type="entry name" value="HDIG_dom"/>
</dbReference>